<dbReference type="OrthoDB" id="16820at2759"/>
<evidence type="ECO:0000256" key="2">
    <source>
        <dbReference type="ARBA" id="ARBA00007992"/>
    </source>
</evidence>
<dbReference type="EMBL" id="JABCIY010000121">
    <property type="protein sequence ID" value="KAF7192510.1"/>
    <property type="molecule type" value="Genomic_DNA"/>
</dbReference>
<keyword evidence="3" id="KW-0285">Flavoprotein</keyword>
<evidence type="ECO:0000256" key="7">
    <source>
        <dbReference type="SAM" id="MobiDB-lite"/>
    </source>
</evidence>
<evidence type="ECO:0000256" key="1">
    <source>
        <dbReference type="ARBA" id="ARBA00001974"/>
    </source>
</evidence>
<dbReference type="GO" id="GO:0071949">
    <property type="term" value="F:FAD binding"/>
    <property type="evidence" value="ECO:0007669"/>
    <property type="project" value="InterPro"/>
</dbReference>
<comment type="similarity">
    <text evidence="2">Belongs to the paxM FAD-dependent monooxygenase family.</text>
</comment>
<sequence length="481" mass="53618">MTTTNVEGVQRYPENGIKVIIVGAGNGGLNAALECWRKGCDVVVLEKNDSLSPLGDFFTLPPSALVTLPQYPQLYKAYHEHVNNCSVHVYSPEGKPVRSTMPEGRREGVTHCAPDVDVSFLVRRPHLAKWQLEQCQALGIPVHFSTKGLNVEETADKVIVHTDKGSFAGDVCVAADGIGSKLPWPAPGGIATVQDSGYAVSRVAFPRTTLKQGSLARDLVDEALKHGPQFRTYLADDVHLILFITRDHVAWCFTHEADELSEESWHNLRDPEDIIRQIEKSSDKWDPAVIDFVQQTPTQVVDWRLMWRDGVEQWTSDGGRIIKLGDAAHSFFPTAGNGAVQAQEDGLSLAECLRLGGKSGVQWATKVHNKLRFQRVSVLQQTGFVNRDELHHSNLKAMAEGPADAHIGFFKIGRWVWDHNAEEYAKENFEACLEHVRDGKPFENTNLPPGHKYQPWSLESETKRMEAGERSTLKENGDWGY</sequence>
<dbReference type="InterPro" id="IPR050493">
    <property type="entry name" value="FAD-dep_Monooxygenase_BioMet"/>
</dbReference>
<dbReference type="PANTHER" id="PTHR13789">
    <property type="entry name" value="MONOOXYGENASE"/>
    <property type="match status" value="1"/>
</dbReference>
<dbReference type="Proteomes" id="UP000660729">
    <property type="component" value="Unassembled WGS sequence"/>
</dbReference>
<proteinExistence type="inferred from homology"/>
<organism evidence="9 10">
    <name type="scientific">Pseudocercospora fuligena</name>
    <dbReference type="NCBI Taxonomy" id="685502"/>
    <lineage>
        <taxon>Eukaryota</taxon>
        <taxon>Fungi</taxon>
        <taxon>Dikarya</taxon>
        <taxon>Ascomycota</taxon>
        <taxon>Pezizomycotina</taxon>
        <taxon>Dothideomycetes</taxon>
        <taxon>Dothideomycetidae</taxon>
        <taxon>Mycosphaerellales</taxon>
        <taxon>Mycosphaerellaceae</taxon>
        <taxon>Pseudocercospora</taxon>
    </lineage>
</organism>
<evidence type="ECO:0000256" key="4">
    <source>
        <dbReference type="ARBA" id="ARBA00022827"/>
    </source>
</evidence>
<evidence type="ECO:0000259" key="8">
    <source>
        <dbReference type="Pfam" id="PF01494"/>
    </source>
</evidence>
<feature type="region of interest" description="Disordered" evidence="7">
    <location>
        <begin position="462"/>
        <end position="481"/>
    </location>
</feature>
<feature type="domain" description="FAD-binding" evidence="8">
    <location>
        <begin position="18"/>
        <end position="353"/>
    </location>
</feature>
<dbReference type="AlphaFoldDB" id="A0A8H6RIL6"/>
<keyword evidence="10" id="KW-1185">Reference proteome</keyword>
<keyword evidence="6 9" id="KW-0503">Monooxygenase</keyword>
<reference evidence="9" key="1">
    <citation type="submission" date="2020-04" db="EMBL/GenBank/DDBJ databases">
        <title>Draft genome resource of the tomato pathogen Pseudocercospora fuligena.</title>
        <authorList>
            <person name="Zaccaron A."/>
        </authorList>
    </citation>
    <scope>NUCLEOTIDE SEQUENCE</scope>
    <source>
        <strain evidence="9">PF001</strain>
    </source>
</reference>
<evidence type="ECO:0000256" key="5">
    <source>
        <dbReference type="ARBA" id="ARBA00023002"/>
    </source>
</evidence>
<keyword evidence="5" id="KW-0560">Oxidoreductase</keyword>
<dbReference type="InterPro" id="IPR036188">
    <property type="entry name" value="FAD/NAD-bd_sf"/>
</dbReference>
<dbReference type="PANTHER" id="PTHR13789:SF315">
    <property type="entry name" value="FAD-DEPENDENT MONOOXYGENASE MDPD"/>
    <property type="match status" value="1"/>
</dbReference>
<evidence type="ECO:0000313" key="10">
    <source>
        <dbReference type="Proteomes" id="UP000660729"/>
    </source>
</evidence>
<accession>A0A8H6RIL6</accession>
<dbReference type="Gene3D" id="3.50.50.60">
    <property type="entry name" value="FAD/NAD(P)-binding domain"/>
    <property type="match status" value="1"/>
</dbReference>
<name>A0A8H6RIL6_9PEZI</name>
<evidence type="ECO:0000256" key="6">
    <source>
        <dbReference type="ARBA" id="ARBA00023033"/>
    </source>
</evidence>
<keyword evidence="4" id="KW-0274">FAD</keyword>
<dbReference type="InterPro" id="IPR002938">
    <property type="entry name" value="FAD-bd"/>
</dbReference>
<comment type="cofactor">
    <cofactor evidence="1">
        <name>FAD</name>
        <dbReference type="ChEBI" id="CHEBI:57692"/>
    </cofactor>
</comment>
<evidence type="ECO:0000256" key="3">
    <source>
        <dbReference type="ARBA" id="ARBA00022630"/>
    </source>
</evidence>
<evidence type="ECO:0000313" key="9">
    <source>
        <dbReference type="EMBL" id="KAF7192510.1"/>
    </source>
</evidence>
<comment type="caution">
    <text evidence="9">The sequence shown here is derived from an EMBL/GenBank/DDBJ whole genome shotgun (WGS) entry which is preliminary data.</text>
</comment>
<gene>
    <name evidence="9" type="ORF">HII31_06142</name>
</gene>
<dbReference type="Pfam" id="PF01494">
    <property type="entry name" value="FAD_binding_3"/>
    <property type="match status" value="1"/>
</dbReference>
<dbReference type="PRINTS" id="PR00420">
    <property type="entry name" value="RNGMNOXGNASE"/>
</dbReference>
<dbReference type="SUPFAM" id="SSF51905">
    <property type="entry name" value="FAD/NAD(P)-binding domain"/>
    <property type="match status" value="1"/>
</dbReference>
<dbReference type="GO" id="GO:0004497">
    <property type="term" value="F:monooxygenase activity"/>
    <property type="evidence" value="ECO:0007669"/>
    <property type="project" value="UniProtKB-KW"/>
</dbReference>
<protein>
    <submittedName>
        <fullName evidence="9">FAD-dependent monooxygenase fsr3</fullName>
    </submittedName>
</protein>